<organism evidence="1 2">
    <name type="scientific">Streptococcus equi subsp. zooepidemicus</name>
    <dbReference type="NCBI Taxonomy" id="40041"/>
    <lineage>
        <taxon>Bacteria</taxon>
        <taxon>Bacillati</taxon>
        <taxon>Bacillota</taxon>
        <taxon>Bacilli</taxon>
        <taxon>Lactobacillales</taxon>
        <taxon>Streptococcaceae</taxon>
        <taxon>Streptococcus</taxon>
    </lineage>
</organism>
<sequence>MKRIFFFSVVALTILTISDQKVNASQYRWRQYYYRMSPTERELKKEKEVLRNFIATIKLSYSEANEMEAKVYGADSFSKLRAIKEELQSLKSRYFKISNKVEIVSSLIDEHFPEGHSRNIMKKYRLEFLDRLMGIQYDVGLNKDRALDDLSERIIMTRKKLWYIQ</sequence>
<reference evidence="1 2" key="1">
    <citation type="submission" date="2018-06" db="EMBL/GenBank/DDBJ databases">
        <authorList>
            <consortium name="Pathogen Informatics"/>
            <person name="Doyle S."/>
        </authorList>
    </citation>
    <scope>NUCLEOTIDE SEQUENCE [LARGE SCALE GENOMIC DNA]</scope>
    <source>
        <strain evidence="1 2">NCTC7023</strain>
    </source>
</reference>
<evidence type="ECO:0000313" key="1">
    <source>
        <dbReference type="EMBL" id="SUO81783.1"/>
    </source>
</evidence>
<accession>A0AAX2LGU9</accession>
<comment type="caution">
    <text evidence="1">The sequence shown here is derived from an EMBL/GenBank/DDBJ whole genome shotgun (WGS) entry which is preliminary data.</text>
</comment>
<name>A0AAX2LGU9_STRSZ</name>
<dbReference type="AlphaFoldDB" id="A0AAX2LGU9"/>
<dbReference type="EMBL" id="UHHT01000001">
    <property type="protein sequence ID" value="SUO81783.1"/>
    <property type="molecule type" value="Genomic_DNA"/>
</dbReference>
<protein>
    <submittedName>
        <fullName evidence="1">Uncharacterized protein</fullName>
    </submittedName>
</protein>
<dbReference type="Proteomes" id="UP000255476">
    <property type="component" value="Unassembled WGS sequence"/>
</dbReference>
<dbReference type="RefSeq" id="WP_043030031.1">
    <property type="nucleotide sequence ID" value="NZ_CP065056.1"/>
</dbReference>
<evidence type="ECO:0000313" key="2">
    <source>
        <dbReference type="Proteomes" id="UP000255476"/>
    </source>
</evidence>
<proteinExistence type="predicted"/>
<gene>
    <name evidence="1" type="ORF">NCTC7023_01134</name>
</gene>